<feature type="region of interest" description="Disordered" evidence="1">
    <location>
        <begin position="147"/>
        <end position="166"/>
    </location>
</feature>
<evidence type="ECO:0000313" key="3">
    <source>
        <dbReference type="Proteomes" id="UP001341840"/>
    </source>
</evidence>
<evidence type="ECO:0000256" key="1">
    <source>
        <dbReference type="SAM" id="MobiDB-lite"/>
    </source>
</evidence>
<organism evidence="2 3">
    <name type="scientific">Stylosanthes scabra</name>
    <dbReference type="NCBI Taxonomy" id="79078"/>
    <lineage>
        <taxon>Eukaryota</taxon>
        <taxon>Viridiplantae</taxon>
        <taxon>Streptophyta</taxon>
        <taxon>Embryophyta</taxon>
        <taxon>Tracheophyta</taxon>
        <taxon>Spermatophyta</taxon>
        <taxon>Magnoliopsida</taxon>
        <taxon>eudicotyledons</taxon>
        <taxon>Gunneridae</taxon>
        <taxon>Pentapetalae</taxon>
        <taxon>rosids</taxon>
        <taxon>fabids</taxon>
        <taxon>Fabales</taxon>
        <taxon>Fabaceae</taxon>
        <taxon>Papilionoideae</taxon>
        <taxon>50 kb inversion clade</taxon>
        <taxon>dalbergioids sensu lato</taxon>
        <taxon>Dalbergieae</taxon>
        <taxon>Pterocarpus clade</taxon>
        <taxon>Stylosanthes</taxon>
    </lineage>
</organism>
<comment type="caution">
    <text evidence="2">The sequence shown here is derived from an EMBL/GenBank/DDBJ whole genome shotgun (WGS) entry which is preliminary data.</text>
</comment>
<keyword evidence="3" id="KW-1185">Reference proteome</keyword>
<proteinExistence type="predicted"/>
<gene>
    <name evidence="2" type="ORF">PIB30_068549</name>
</gene>
<reference evidence="2 3" key="1">
    <citation type="journal article" date="2023" name="Plants (Basel)">
        <title>Bridging the Gap: Combining Genomics and Transcriptomics Approaches to Understand Stylosanthes scabra, an Orphan Legume from the Brazilian Caatinga.</title>
        <authorList>
            <person name="Ferreira-Neto J.R.C."/>
            <person name="da Silva M.D."/>
            <person name="Binneck E."/>
            <person name="de Melo N.F."/>
            <person name="da Silva R.H."/>
            <person name="de Melo A.L.T.M."/>
            <person name="Pandolfi V."/>
            <person name="Bustamante F.O."/>
            <person name="Brasileiro-Vidal A.C."/>
            <person name="Benko-Iseppon A.M."/>
        </authorList>
    </citation>
    <scope>NUCLEOTIDE SEQUENCE [LARGE SCALE GENOMIC DNA]</scope>
    <source>
        <tissue evidence="2">Leaves</tissue>
    </source>
</reference>
<evidence type="ECO:0008006" key="4">
    <source>
        <dbReference type="Google" id="ProtNLM"/>
    </source>
</evidence>
<accession>A0ABU6YN99</accession>
<evidence type="ECO:0000313" key="2">
    <source>
        <dbReference type="EMBL" id="MED6210911.1"/>
    </source>
</evidence>
<sequence length="285" mass="32875">MYVWFHHVDRVKRQFGSEQAVPLDPVNLDGFDRASARGDDKWWPTELAYWYGFWHNRRRPEHQIQIVATHYPGWPTQEYAAWWAVACRRRFLSPDQLLHDPRGQQLPDDVPAMATQAREQIVLPHDAPAHERRARMQRPDIRRKGEGTRVETMVTRRRSRIRGDGDAPCEPDLNFISGADIEPARFILQGKGSGAGIAPHASGAGTSFNEMYDVFSCGEQTMDHITHEYRASRATEDAVYRPGPPLQPHHDPDEQRQGFQYYQPSQQSYIQPSPQQQYQLPSPHC</sequence>
<protein>
    <recommendedName>
        <fullName evidence="4">Aminotransferase-like plant mobile domain-containing protein</fullName>
    </recommendedName>
</protein>
<name>A0ABU6YN99_9FABA</name>
<feature type="region of interest" description="Disordered" evidence="1">
    <location>
        <begin position="233"/>
        <end position="285"/>
    </location>
</feature>
<dbReference type="Proteomes" id="UP001341840">
    <property type="component" value="Unassembled WGS sequence"/>
</dbReference>
<feature type="compositionally biased region" description="Low complexity" evidence="1">
    <location>
        <begin position="260"/>
        <end position="285"/>
    </location>
</feature>
<dbReference type="EMBL" id="JASCZI010242392">
    <property type="protein sequence ID" value="MED6210911.1"/>
    <property type="molecule type" value="Genomic_DNA"/>
</dbReference>